<proteinExistence type="predicted"/>
<feature type="signal peptide" evidence="2">
    <location>
        <begin position="1"/>
        <end position="22"/>
    </location>
</feature>
<evidence type="ECO:0000256" key="2">
    <source>
        <dbReference type="SAM" id="SignalP"/>
    </source>
</evidence>
<organism evidence="4 5">
    <name type="scientific">Oceanisphaera ostreae</name>
    <dbReference type="NCBI Taxonomy" id="914151"/>
    <lineage>
        <taxon>Bacteria</taxon>
        <taxon>Pseudomonadati</taxon>
        <taxon>Pseudomonadota</taxon>
        <taxon>Gammaproteobacteria</taxon>
        <taxon>Aeromonadales</taxon>
        <taxon>Aeromonadaceae</taxon>
        <taxon>Oceanisphaera</taxon>
    </lineage>
</organism>
<keyword evidence="2" id="KW-0732">Signal</keyword>
<feature type="compositionally biased region" description="Low complexity" evidence="1">
    <location>
        <begin position="101"/>
        <end position="111"/>
    </location>
</feature>
<dbReference type="EMBL" id="JBHTJS010000001">
    <property type="protein sequence ID" value="MFD1006565.1"/>
    <property type="molecule type" value="Genomic_DNA"/>
</dbReference>
<dbReference type="InterPro" id="IPR038177">
    <property type="entry name" value="IAT_beta_sf"/>
</dbReference>
<evidence type="ECO:0000259" key="3">
    <source>
        <dbReference type="Pfam" id="PF11924"/>
    </source>
</evidence>
<dbReference type="Pfam" id="PF11924">
    <property type="entry name" value="IAT_beta"/>
    <property type="match status" value="1"/>
</dbReference>
<dbReference type="RefSeq" id="WP_379556491.1">
    <property type="nucleotide sequence ID" value="NZ_JBHTJS010000001.1"/>
</dbReference>
<feature type="compositionally biased region" description="Polar residues" evidence="1">
    <location>
        <begin position="120"/>
        <end position="133"/>
    </location>
</feature>
<reference evidence="5" key="1">
    <citation type="journal article" date="2019" name="Int. J. Syst. Evol. Microbiol.">
        <title>The Global Catalogue of Microorganisms (GCM) 10K type strain sequencing project: providing services to taxonomists for standard genome sequencing and annotation.</title>
        <authorList>
            <consortium name="The Broad Institute Genomics Platform"/>
            <consortium name="The Broad Institute Genome Sequencing Center for Infectious Disease"/>
            <person name="Wu L."/>
            <person name="Ma J."/>
        </authorList>
    </citation>
    <scope>NUCLEOTIDE SEQUENCE [LARGE SCALE GENOMIC DNA]</scope>
    <source>
        <strain evidence="5">CCUG 60525</strain>
    </source>
</reference>
<dbReference type="Proteomes" id="UP001597048">
    <property type="component" value="Unassembled WGS sequence"/>
</dbReference>
<gene>
    <name evidence="4" type="ORF">ACFQ1C_00055</name>
</gene>
<feature type="region of interest" description="Disordered" evidence="1">
    <location>
        <begin position="101"/>
        <end position="142"/>
    </location>
</feature>
<name>A0ABW3KE48_9GAMM</name>
<accession>A0ABW3KE48</accession>
<protein>
    <submittedName>
        <fullName evidence="4">Inverse autotransporter beta domain-containing protein</fullName>
    </submittedName>
</protein>
<keyword evidence="5" id="KW-1185">Reference proteome</keyword>
<feature type="domain" description="Inverse autotransporter beta-domain" evidence="3">
    <location>
        <begin position="264"/>
        <end position="396"/>
    </location>
</feature>
<evidence type="ECO:0000313" key="4">
    <source>
        <dbReference type="EMBL" id="MFD1006565.1"/>
    </source>
</evidence>
<comment type="caution">
    <text evidence="4">The sequence shown here is derived from an EMBL/GenBank/DDBJ whole genome shotgun (WGS) entry which is preliminary data.</text>
</comment>
<sequence>MTQWLNRFILLLALSISGLSQAADTRAAIPQVAMHQVMLGESWRLLAARYQLNERVLRRDFNPQRFMTPLTQGDWIWVPDRSAPSVPTRAVPIKANKATLPSSLPSSLSAPRHTVRPSDLPSTPQPASITTRLPQLGRPNPELAPQTDRVLLTLATAAKAAAMNNIDTFVEQQGERLADNTLSFGSHQLSEWLWFNPELWNWDYQLPLFDKDPLLSSQMALPIMANWQGELGADYRDERLTYQAGLHFEQPLTATVSGHIEPVMDYQADWDHQRGGLLLFLEHRDWTLGAGQYQPLSGWRQQAGRQERPAAGLLLFGEGRLGMVPGLSVSGKYYQWQGRQLNLYGSGDKYKAPQSRQWSLNYSPWEILTLKSSLLSNSKDKFESRVSLGIELPLGIEPGLWWQSLIEKTRYDSYLPLQHHNVMVLEHQ</sequence>
<dbReference type="InterPro" id="IPR024519">
    <property type="entry name" value="IAT_beta"/>
</dbReference>
<evidence type="ECO:0000313" key="5">
    <source>
        <dbReference type="Proteomes" id="UP001597048"/>
    </source>
</evidence>
<feature type="chain" id="PRO_5046243490" evidence="2">
    <location>
        <begin position="23"/>
        <end position="428"/>
    </location>
</feature>
<evidence type="ECO:0000256" key="1">
    <source>
        <dbReference type="SAM" id="MobiDB-lite"/>
    </source>
</evidence>
<dbReference type="Gene3D" id="2.40.160.160">
    <property type="entry name" value="Inverse autotransporter, beta-domain"/>
    <property type="match status" value="1"/>
</dbReference>